<protein>
    <submittedName>
        <fullName evidence="1">Uncharacterized protein</fullName>
    </submittedName>
</protein>
<accession>A0A6S7KPP7</accession>
<gene>
    <name evidence="1" type="ORF">PACLA_8A023110</name>
</gene>
<name>A0A6S7KPP7_PARCT</name>
<reference evidence="1" key="1">
    <citation type="submission" date="2020-04" db="EMBL/GenBank/DDBJ databases">
        <authorList>
            <person name="Alioto T."/>
            <person name="Alioto T."/>
            <person name="Gomez Garrido J."/>
        </authorList>
    </citation>
    <scope>NUCLEOTIDE SEQUENCE</scope>
    <source>
        <strain evidence="1">A484AB</strain>
    </source>
</reference>
<dbReference type="Proteomes" id="UP001152795">
    <property type="component" value="Unassembled WGS sequence"/>
</dbReference>
<feature type="non-terminal residue" evidence="1">
    <location>
        <position position="1"/>
    </location>
</feature>
<organism evidence="1 2">
    <name type="scientific">Paramuricea clavata</name>
    <name type="common">Red gorgonian</name>
    <name type="synonym">Violescent sea-whip</name>
    <dbReference type="NCBI Taxonomy" id="317549"/>
    <lineage>
        <taxon>Eukaryota</taxon>
        <taxon>Metazoa</taxon>
        <taxon>Cnidaria</taxon>
        <taxon>Anthozoa</taxon>
        <taxon>Octocorallia</taxon>
        <taxon>Malacalcyonacea</taxon>
        <taxon>Plexauridae</taxon>
        <taxon>Paramuricea</taxon>
    </lineage>
</organism>
<dbReference type="EMBL" id="CACRXK020036877">
    <property type="protein sequence ID" value="CAB4044924.1"/>
    <property type="molecule type" value="Genomic_DNA"/>
</dbReference>
<dbReference type="AlphaFoldDB" id="A0A6S7KPP7"/>
<keyword evidence="2" id="KW-1185">Reference proteome</keyword>
<proteinExistence type="predicted"/>
<evidence type="ECO:0000313" key="2">
    <source>
        <dbReference type="Proteomes" id="UP001152795"/>
    </source>
</evidence>
<comment type="caution">
    <text evidence="1">The sequence shown here is derived from an EMBL/GenBank/DDBJ whole genome shotgun (WGS) entry which is preliminary data.</text>
</comment>
<sequence length="97" mass="11104">ADLEKSVAKTIRKQKEFRCIASLGDSSVRAKWACIVERHRPQWQPSSTSVHCSARFKVTDFEQRLDFNPQEPEKFTTKRWLKKGAIPSLDCVVSGPQ</sequence>
<dbReference type="OrthoDB" id="5989541at2759"/>
<feature type="non-terminal residue" evidence="1">
    <location>
        <position position="97"/>
    </location>
</feature>
<evidence type="ECO:0000313" key="1">
    <source>
        <dbReference type="EMBL" id="CAB4044924.1"/>
    </source>
</evidence>